<dbReference type="EMBL" id="SACL01000004">
    <property type="protein sequence ID" value="RVT96233.1"/>
    <property type="molecule type" value="Genomic_DNA"/>
</dbReference>
<sequence>MPVFERKSPAPPATDPGQAFVVQTLAKVAAGQNLPRLAPTPAALNSAFRNPLVIPPEET</sequence>
<reference evidence="1 2" key="1">
    <citation type="submission" date="2019-01" db="EMBL/GenBank/DDBJ databases">
        <authorList>
            <person name="Chen W.-M."/>
        </authorList>
    </citation>
    <scope>NUCLEOTIDE SEQUENCE [LARGE SCALE GENOMIC DNA]</scope>
    <source>
        <strain evidence="1 2">CCP-6</strain>
    </source>
</reference>
<evidence type="ECO:0000313" key="2">
    <source>
        <dbReference type="Proteomes" id="UP000282957"/>
    </source>
</evidence>
<protein>
    <submittedName>
        <fullName evidence="1">Uncharacterized protein</fullName>
    </submittedName>
</protein>
<name>A0A437MF27_9PROT</name>
<gene>
    <name evidence="1" type="ORF">EOD42_14055</name>
</gene>
<dbReference type="AlphaFoldDB" id="A0A437MF27"/>
<keyword evidence="2" id="KW-1185">Reference proteome</keyword>
<accession>A0A437MF27</accession>
<dbReference type="Proteomes" id="UP000282957">
    <property type="component" value="Unassembled WGS sequence"/>
</dbReference>
<organism evidence="1 2">
    <name type="scientific">Rhodovarius crocodyli</name>
    <dbReference type="NCBI Taxonomy" id="1979269"/>
    <lineage>
        <taxon>Bacteria</taxon>
        <taxon>Pseudomonadati</taxon>
        <taxon>Pseudomonadota</taxon>
        <taxon>Alphaproteobacteria</taxon>
        <taxon>Acetobacterales</taxon>
        <taxon>Roseomonadaceae</taxon>
        <taxon>Rhodovarius</taxon>
    </lineage>
</organism>
<dbReference type="RefSeq" id="WP_127788166.1">
    <property type="nucleotide sequence ID" value="NZ_SACL01000004.1"/>
</dbReference>
<evidence type="ECO:0000313" key="1">
    <source>
        <dbReference type="EMBL" id="RVT96233.1"/>
    </source>
</evidence>
<comment type="caution">
    <text evidence="1">The sequence shown here is derived from an EMBL/GenBank/DDBJ whole genome shotgun (WGS) entry which is preliminary data.</text>
</comment>
<proteinExistence type="predicted"/>